<gene>
    <name evidence="1" type="ORF">SAMN00790413_00325</name>
</gene>
<protein>
    <submittedName>
        <fullName evidence="1">Uncharacterized protein</fullName>
    </submittedName>
</protein>
<reference evidence="1 2" key="1">
    <citation type="submission" date="2017-04" db="EMBL/GenBank/DDBJ databases">
        <authorList>
            <person name="Afonso C.L."/>
            <person name="Miller P.J."/>
            <person name="Scott M.A."/>
            <person name="Spackman E."/>
            <person name="Goraichik I."/>
            <person name="Dimitrov K.M."/>
            <person name="Suarez D.L."/>
            <person name="Swayne D.E."/>
        </authorList>
    </citation>
    <scope>NUCLEOTIDE SEQUENCE [LARGE SCALE GENOMIC DNA]</scope>
    <source>
        <strain evidence="1 2">KR-140</strain>
    </source>
</reference>
<evidence type="ECO:0000313" key="2">
    <source>
        <dbReference type="Proteomes" id="UP000192582"/>
    </source>
</evidence>
<dbReference type="STRING" id="695939.SAMN00790413_00325"/>
<dbReference type="OrthoDB" id="70835at2"/>
<dbReference type="RefSeq" id="WP_084048020.1">
    <property type="nucleotide sequence ID" value="NZ_FWWU01000009.1"/>
</dbReference>
<dbReference type="EMBL" id="FWWU01000009">
    <property type="protein sequence ID" value="SMB89242.1"/>
    <property type="molecule type" value="Genomic_DNA"/>
</dbReference>
<organism evidence="1 2">
    <name type="scientific">Deinococcus hopiensis KR-140</name>
    <dbReference type="NCBI Taxonomy" id="695939"/>
    <lineage>
        <taxon>Bacteria</taxon>
        <taxon>Thermotogati</taxon>
        <taxon>Deinococcota</taxon>
        <taxon>Deinococci</taxon>
        <taxon>Deinococcales</taxon>
        <taxon>Deinococcaceae</taxon>
        <taxon>Deinococcus</taxon>
    </lineage>
</organism>
<accession>A0A1W1V7A6</accession>
<evidence type="ECO:0000313" key="1">
    <source>
        <dbReference type="EMBL" id="SMB89242.1"/>
    </source>
</evidence>
<name>A0A1W1V7A6_9DEIO</name>
<dbReference type="AlphaFoldDB" id="A0A1W1V7A6"/>
<proteinExistence type="predicted"/>
<keyword evidence="2" id="KW-1185">Reference proteome</keyword>
<dbReference type="Proteomes" id="UP000192582">
    <property type="component" value="Unassembled WGS sequence"/>
</dbReference>
<sequence>MNITTPRAKTITYKARVADVEYGVIRSVTTHFVTLTRDHSGNLSAIVDGENMDFVEASRLLDRASQVEKIEEVILPVPAPIGNPAAHQLHRTLGGLGYRNHYALASEVLGRTVTSLAALTAEDAATVRSYAFGQLGLATEVAA</sequence>